<dbReference type="EMBL" id="CP150886">
    <property type="protein sequence ID" value="WZB89618.1"/>
    <property type="molecule type" value="Genomic_DNA"/>
</dbReference>
<evidence type="ECO:0000313" key="7">
    <source>
        <dbReference type="EMBL" id="WZB89618.1"/>
    </source>
</evidence>
<feature type="transmembrane region" description="Helical" evidence="6">
    <location>
        <begin position="403"/>
        <end position="421"/>
    </location>
</feature>
<name>A0ABZ2UZF0_9CYAN</name>
<evidence type="ECO:0000256" key="3">
    <source>
        <dbReference type="ARBA" id="ARBA00022692"/>
    </source>
</evidence>
<dbReference type="RefSeq" id="WP_353932516.1">
    <property type="nucleotide sequence ID" value="NZ_CP150886.1"/>
</dbReference>
<gene>
    <name evidence="7" type="ORF">WJM97_07990</name>
</gene>
<feature type="transmembrane region" description="Helical" evidence="6">
    <location>
        <begin position="126"/>
        <end position="147"/>
    </location>
</feature>
<feature type="transmembrane region" description="Helical" evidence="6">
    <location>
        <begin position="433"/>
        <end position="455"/>
    </location>
</feature>
<reference evidence="7 8" key="1">
    <citation type="submission" date="2024-04" db="EMBL/GenBank/DDBJ databases">
        <title>Okeanomitos corallinicola gen. &amp; sp. nov. (Nostocales, Cyanobacteria), a new toxic marine heterocyst-forming cyanobacterium from a coral reef.</title>
        <authorList>
            <person name="Li H."/>
            <person name="Li R."/>
            <person name="Kang J."/>
            <person name="Hii K.S."/>
            <person name="Mohamed H.F."/>
            <person name="Xu X."/>
            <person name="Luo Z."/>
        </authorList>
    </citation>
    <scope>NUCLEOTIDE SEQUENCE [LARGE SCALE GENOMIC DNA]</scope>
    <source>
        <strain evidence="7 8">TIOX110</strain>
    </source>
</reference>
<accession>A0ABZ2UZF0</accession>
<dbReference type="PANTHER" id="PTHR30250:SF26">
    <property type="entry name" value="PSMA PROTEIN"/>
    <property type="match status" value="1"/>
</dbReference>
<keyword evidence="4 6" id="KW-1133">Transmembrane helix</keyword>
<dbReference type="InterPro" id="IPR050833">
    <property type="entry name" value="Poly_Biosynth_Transport"/>
</dbReference>
<evidence type="ECO:0000256" key="2">
    <source>
        <dbReference type="ARBA" id="ARBA00022475"/>
    </source>
</evidence>
<feature type="transmembrane region" description="Helical" evidence="6">
    <location>
        <begin position="461"/>
        <end position="485"/>
    </location>
</feature>
<organism evidence="7 8">
    <name type="scientific">Okeanomitos corallinicola TIOX110</name>
    <dbReference type="NCBI Taxonomy" id="3133117"/>
    <lineage>
        <taxon>Bacteria</taxon>
        <taxon>Bacillati</taxon>
        <taxon>Cyanobacteriota</taxon>
        <taxon>Cyanophyceae</taxon>
        <taxon>Nostocales</taxon>
        <taxon>Aphanizomenonaceae</taxon>
        <taxon>Okeanomitos</taxon>
    </lineage>
</organism>
<feature type="transmembrane region" description="Helical" evidence="6">
    <location>
        <begin position="346"/>
        <end position="366"/>
    </location>
</feature>
<protein>
    <submittedName>
        <fullName evidence="7">Polysaccharide biosynthesis C-terminal domain-containing protein</fullName>
    </submittedName>
</protein>
<keyword evidence="8" id="KW-1185">Reference proteome</keyword>
<evidence type="ECO:0000256" key="6">
    <source>
        <dbReference type="SAM" id="Phobius"/>
    </source>
</evidence>
<dbReference type="PANTHER" id="PTHR30250">
    <property type="entry name" value="PST FAMILY PREDICTED COLANIC ACID TRANSPORTER"/>
    <property type="match status" value="1"/>
</dbReference>
<feature type="transmembrane region" description="Helical" evidence="6">
    <location>
        <begin position="53"/>
        <end position="74"/>
    </location>
</feature>
<keyword evidence="3 6" id="KW-0812">Transmembrane</keyword>
<comment type="subcellular location">
    <subcellularLocation>
        <location evidence="1">Cell membrane</location>
        <topology evidence="1">Multi-pass membrane protein</topology>
    </subcellularLocation>
</comment>
<evidence type="ECO:0000313" key="8">
    <source>
        <dbReference type="Proteomes" id="UP001483337"/>
    </source>
</evidence>
<sequence>MQRTGRSVVNFATGLMLQVMTLGIGIFSTPLLLGWLGDERFGAFRAATDWGNYLNLLELGISGSLMALLAKAVGIGERQQIRLTLATGITTYLKIMIVMILAGLGLGIFITQLVPVKGVLVSELQTGYWLGFLAIFLLPLNPFRLLADASQRGYFANVFIMFQSLLITGLALLLASRGFGITGQYIAVLAGNIAFQLLMSWDGLHRYPDVVLAIKDLKAQKPIEKKLWQLNWSTFALRLSGQFGLFTDNIIISYILNPATVVPFFVTQRLASIAQTQIQGIGNATWAALADLHAKGEMEKFNARLIELTRLVTVMGVTFMVSIAAYNHHFIKLWVGEDRFGGDGITLLATCNGLLLGLLSLWSWCFSGTGKQPELVRTATLSAAINFVTSIICTQVFGIIGPLLGTFIAFTTVSLWQLPLLMREGFGTSLKQLFIAVAKPLAVGIPYGLVIWLIAKNHTPWGWLGLAAEMSLTASIYLVVAWLLILNKSERQQWIDRFSMLFSRFKR</sequence>
<keyword evidence="2" id="KW-1003">Cell membrane</keyword>
<proteinExistence type="predicted"/>
<feature type="transmembrane region" description="Helical" evidence="6">
    <location>
        <begin position="12"/>
        <end position="33"/>
    </location>
</feature>
<dbReference type="Proteomes" id="UP001483337">
    <property type="component" value="Chromosome"/>
</dbReference>
<evidence type="ECO:0000256" key="4">
    <source>
        <dbReference type="ARBA" id="ARBA00022989"/>
    </source>
</evidence>
<keyword evidence="5 6" id="KW-0472">Membrane</keyword>
<evidence type="ECO:0000256" key="5">
    <source>
        <dbReference type="ARBA" id="ARBA00023136"/>
    </source>
</evidence>
<evidence type="ECO:0000256" key="1">
    <source>
        <dbReference type="ARBA" id="ARBA00004651"/>
    </source>
</evidence>
<feature type="transmembrane region" description="Helical" evidence="6">
    <location>
        <begin position="95"/>
        <end position="114"/>
    </location>
</feature>
<feature type="transmembrane region" description="Helical" evidence="6">
    <location>
        <begin position="308"/>
        <end position="326"/>
    </location>
</feature>
<feature type="transmembrane region" description="Helical" evidence="6">
    <location>
        <begin position="154"/>
        <end position="175"/>
    </location>
</feature>